<dbReference type="CDD" id="cd18741">
    <property type="entry name" value="PIN_VapC4-5_FitB-like"/>
    <property type="match status" value="1"/>
</dbReference>
<evidence type="ECO:0000313" key="10">
    <source>
        <dbReference type="EMBL" id="TGO01943.1"/>
    </source>
</evidence>
<organism evidence="10 11">
    <name type="scientific">Candidatus Thiomargarita nelsonii</name>
    <dbReference type="NCBI Taxonomy" id="1003181"/>
    <lineage>
        <taxon>Bacteria</taxon>
        <taxon>Pseudomonadati</taxon>
        <taxon>Pseudomonadota</taxon>
        <taxon>Gammaproteobacteria</taxon>
        <taxon>Thiotrichales</taxon>
        <taxon>Thiotrichaceae</taxon>
        <taxon>Thiomargarita</taxon>
    </lineage>
</organism>
<dbReference type="PANTHER" id="PTHR33653">
    <property type="entry name" value="RIBONUCLEASE VAPC2"/>
    <property type="match status" value="1"/>
</dbReference>
<evidence type="ECO:0000256" key="4">
    <source>
        <dbReference type="ARBA" id="ARBA00022723"/>
    </source>
</evidence>
<evidence type="ECO:0000256" key="5">
    <source>
        <dbReference type="ARBA" id="ARBA00022801"/>
    </source>
</evidence>
<feature type="binding site" evidence="8">
    <location>
        <position position="8"/>
    </location>
    <ligand>
        <name>Mg(2+)</name>
        <dbReference type="ChEBI" id="CHEBI:18420"/>
    </ligand>
</feature>
<dbReference type="HAMAP" id="MF_00265">
    <property type="entry name" value="VapC_Nob1"/>
    <property type="match status" value="1"/>
</dbReference>
<keyword evidence="8" id="KW-0800">Toxin</keyword>
<dbReference type="InterPro" id="IPR050556">
    <property type="entry name" value="Type_II_TA_system_RNase"/>
</dbReference>
<evidence type="ECO:0000256" key="8">
    <source>
        <dbReference type="HAMAP-Rule" id="MF_00265"/>
    </source>
</evidence>
<gene>
    <name evidence="8" type="primary">vapC</name>
    <name evidence="10" type="ORF">PN36_33970</name>
</gene>
<dbReference type="EMBL" id="JSZA02000374">
    <property type="protein sequence ID" value="TGO01943.1"/>
    <property type="molecule type" value="Genomic_DNA"/>
</dbReference>
<dbReference type="InterPro" id="IPR002716">
    <property type="entry name" value="PIN_dom"/>
</dbReference>
<dbReference type="AlphaFoldDB" id="A0A4E0QK39"/>
<dbReference type="GO" id="GO:0016787">
    <property type="term" value="F:hydrolase activity"/>
    <property type="evidence" value="ECO:0007669"/>
    <property type="project" value="UniProtKB-KW"/>
</dbReference>
<protein>
    <recommendedName>
        <fullName evidence="8">Ribonuclease VapC</fullName>
        <shortName evidence="8">RNase VapC</shortName>
        <ecNumber evidence="8">3.1.-.-</ecNumber>
    </recommendedName>
    <alternativeName>
        <fullName evidence="8">Toxin VapC</fullName>
    </alternativeName>
</protein>
<keyword evidence="4 8" id="KW-0479">Metal-binding</keyword>
<evidence type="ECO:0000256" key="7">
    <source>
        <dbReference type="ARBA" id="ARBA00038093"/>
    </source>
</evidence>
<accession>A0A4E0QK39</accession>
<evidence type="ECO:0000256" key="3">
    <source>
        <dbReference type="ARBA" id="ARBA00022722"/>
    </source>
</evidence>
<dbReference type="InterPro" id="IPR022907">
    <property type="entry name" value="VapC_family"/>
</dbReference>
<evidence type="ECO:0000313" key="11">
    <source>
        <dbReference type="Proteomes" id="UP000030428"/>
    </source>
</evidence>
<reference evidence="10 11" key="1">
    <citation type="journal article" date="2016" name="Front. Microbiol.">
        <title>Single-Cell (Meta-)Genomics of a Dimorphic Candidatus Thiomargarita nelsonii Reveals Genomic Plasticity.</title>
        <authorList>
            <person name="Flood B.E."/>
            <person name="Fliss P."/>
            <person name="Jones D.S."/>
            <person name="Dick G.J."/>
            <person name="Jain S."/>
            <person name="Kaster A.K."/>
            <person name="Winkel M."/>
            <person name="Mussmann M."/>
            <person name="Bailey J."/>
        </authorList>
    </citation>
    <scope>NUCLEOTIDE SEQUENCE [LARGE SCALE GENOMIC DNA]</scope>
    <source>
        <strain evidence="10">Hydrate Ridge</strain>
    </source>
</reference>
<comment type="cofactor">
    <cofactor evidence="1 8">
        <name>Mg(2+)</name>
        <dbReference type="ChEBI" id="CHEBI:18420"/>
    </cofactor>
</comment>
<dbReference type="GO" id="GO:0090729">
    <property type="term" value="F:toxin activity"/>
    <property type="evidence" value="ECO:0007669"/>
    <property type="project" value="UniProtKB-KW"/>
</dbReference>
<feature type="binding site" evidence="8">
    <location>
        <position position="96"/>
    </location>
    <ligand>
        <name>Mg(2+)</name>
        <dbReference type="ChEBI" id="CHEBI:18420"/>
    </ligand>
</feature>
<feature type="domain" description="PIN" evidence="9">
    <location>
        <begin position="6"/>
        <end position="119"/>
    </location>
</feature>
<keyword evidence="6 8" id="KW-0460">Magnesium</keyword>
<dbReference type="EC" id="3.1.-.-" evidence="8"/>
<comment type="caution">
    <text evidence="10">The sequence shown here is derived from an EMBL/GenBank/DDBJ whole genome shotgun (WGS) entry which is preliminary data.</text>
</comment>
<evidence type="ECO:0000259" key="9">
    <source>
        <dbReference type="Pfam" id="PF01850"/>
    </source>
</evidence>
<dbReference type="Gene3D" id="3.40.50.1010">
    <property type="entry name" value="5'-nuclease"/>
    <property type="match status" value="1"/>
</dbReference>
<dbReference type="GO" id="GO:0004540">
    <property type="term" value="F:RNA nuclease activity"/>
    <property type="evidence" value="ECO:0007669"/>
    <property type="project" value="InterPro"/>
</dbReference>
<name>A0A4E0QK39_9GAMM</name>
<evidence type="ECO:0000256" key="1">
    <source>
        <dbReference type="ARBA" id="ARBA00001946"/>
    </source>
</evidence>
<comment type="function">
    <text evidence="8">Toxic component of a toxin-antitoxin (TA) system. An RNase.</text>
</comment>
<dbReference type="InterPro" id="IPR029060">
    <property type="entry name" value="PIN-like_dom_sf"/>
</dbReference>
<dbReference type="Proteomes" id="UP000030428">
    <property type="component" value="Unassembled WGS sequence"/>
</dbReference>
<dbReference type="SUPFAM" id="SSF88723">
    <property type="entry name" value="PIN domain-like"/>
    <property type="match status" value="1"/>
</dbReference>
<dbReference type="PANTHER" id="PTHR33653:SF1">
    <property type="entry name" value="RIBONUCLEASE VAPC2"/>
    <property type="match status" value="1"/>
</dbReference>
<keyword evidence="5 8" id="KW-0378">Hydrolase</keyword>
<sequence>MKKGKLLDTTVLIDLFRGNENAANFIETSNESKIPLFISVISAMELAYGCRNQIEVEKTKKLVADFTLIYLSPGATAKAYNLMLTYSKSHGLTIPDALIAATAITEDIELATDNQRDFSMISDLTVKRPY</sequence>
<comment type="similarity">
    <text evidence="7 8">Belongs to the PINc/VapC protein family.</text>
</comment>
<dbReference type="GO" id="GO:0000287">
    <property type="term" value="F:magnesium ion binding"/>
    <property type="evidence" value="ECO:0007669"/>
    <property type="project" value="UniProtKB-UniRule"/>
</dbReference>
<proteinExistence type="inferred from homology"/>
<evidence type="ECO:0000256" key="2">
    <source>
        <dbReference type="ARBA" id="ARBA00022649"/>
    </source>
</evidence>
<keyword evidence="11" id="KW-1185">Reference proteome</keyword>
<dbReference type="Pfam" id="PF01850">
    <property type="entry name" value="PIN"/>
    <property type="match status" value="1"/>
</dbReference>
<keyword evidence="3 8" id="KW-0540">Nuclease</keyword>
<evidence type="ECO:0000256" key="6">
    <source>
        <dbReference type="ARBA" id="ARBA00022842"/>
    </source>
</evidence>
<keyword evidence="2 8" id="KW-1277">Toxin-antitoxin system</keyword>